<accession>A0AA35G5J1</accession>
<dbReference type="AlphaFoldDB" id="A0AA35G5J1"/>
<reference evidence="1" key="1">
    <citation type="submission" date="2022-03" db="EMBL/GenBank/DDBJ databases">
        <title>Complete genome sequence of Caldinitratiruptor microaerophilus.</title>
        <authorList>
            <person name="Mukaiyama R."/>
            <person name="Nishiyama T."/>
            <person name="Ueda K."/>
        </authorList>
    </citation>
    <scope>NUCLEOTIDE SEQUENCE</scope>
    <source>
        <strain evidence="1">JCM 16183</strain>
    </source>
</reference>
<dbReference type="EMBL" id="AP025628">
    <property type="protein sequence ID" value="BDG59506.1"/>
    <property type="molecule type" value="Genomic_DNA"/>
</dbReference>
<name>A0AA35G5J1_9FIRM</name>
<organism evidence="1 2">
    <name type="scientific">Caldinitratiruptor microaerophilus</name>
    <dbReference type="NCBI Taxonomy" id="671077"/>
    <lineage>
        <taxon>Bacteria</taxon>
        <taxon>Bacillati</taxon>
        <taxon>Bacillota</taxon>
        <taxon>Clostridia</taxon>
        <taxon>Eubacteriales</taxon>
        <taxon>Symbiobacteriaceae</taxon>
        <taxon>Caldinitratiruptor</taxon>
    </lineage>
</organism>
<sequence>MVANRCLAPSSKLTVEAWLGSEVFIPGLPEIPVHPLYRAMDALLAMQDRLEERVFFSTANLLNLEVDIVFLGALCQGRTTSLPQAA</sequence>
<gene>
    <name evidence="1" type="ORF">caldi_05960</name>
</gene>
<proteinExistence type="predicted"/>
<evidence type="ECO:0000313" key="2">
    <source>
        <dbReference type="Proteomes" id="UP001163687"/>
    </source>
</evidence>
<evidence type="ECO:0000313" key="1">
    <source>
        <dbReference type="EMBL" id="BDG59506.1"/>
    </source>
</evidence>
<protein>
    <submittedName>
        <fullName evidence="1">Uncharacterized protein</fullName>
    </submittedName>
</protein>
<dbReference type="Proteomes" id="UP001163687">
    <property type="component" value="Chromosome"/>
</dbReference>
<keyword evidence="2" id="KW-1185">Reference proteome</keyword>
<dbReference type="KEGG" id="cmic:caldi_05960"/>
<dbReference type="RefSeq" id="WP_264843629.1">
    <property type="nucleotide sequence ID" value="NZ_AP025628.1"/>
</dbReference>